<dbReference type="Proteomes" id="UP000314294">
    <property type="component" value="Unassembled WGS sequence"/>
</dbReference>
<keyword evidence="3" id="KW-1185">Reference proteome</keyword>
<evidence type="ECO:0000313" key="2">
    <source>
        <dbReference type="EMBL" id="TNN34109.1"/>
    </source>
</evidence>
<gene>
    <name evidence="2" type="ORF">EYF80_055727</name>
</gene>
<dbReference type="EMBL" id="SRLO01002039">
    <property type="protein sequence ID" value="TNN34109.1"/>
    <property type="molecule type" value="Genomic_DNA"/>
</dbReference>
<accession>A0A4Z2EZ22</accession>
<evidence type="ECO:0000313" key="3">
    <source>
        <dbReference type="Proteomes" id="UP000314294"/>
    </source>
</evidence>
<feature type="compositionally biased region" description="Basic and acidic residues" evidence="1">
    <location>
        <begin position="320"/>
        <end position="372"/>
    </location>
</feature>
<dbReference type="OrthoDB" id="10649345at2759"/>
<feature type="compositionally biased region" description="Basic and acidic residues" evidence="1">
    <location>
        <begin position="523"/>
        <end position="545"/>
    </location>
</feature>
<reference evidence="2 3" key="1">
    <citation type="submission" date="2019-03" db="EMBL/GenBank/DDBJ databases">
        <title>First draft genome of Liparis tanakae, snailfish: a comprehensive survey of snailfish specific genes.</title>
        <authorList>
            <person name="Kim W."/>
            <person name="Song I."/>
            <person name="Jeong J.-H."/>
            <person name="Kim D."/>
            <person name="Kim S."/>
            <person name="Ryu S."/>
            <person name="Song J.Y."/>
            <person name="Lee S.K."/>
        </authorList>
    </citation>
    <scope>NUCLEOTIDE SEQUENCE [LARGE SCALE GENOMIC DNA]</scope>
    <source>
        <tissue evidence="2">Muscle</tissue>
    </source>
</reference>
<organism evidence="2 3">
    <name type="scientific">Liparis tanakae</name>
    <name type="common">Tanaka's snailfish</name>
    <dbReference type="NCBI Taxonomy" id="230148"/>
    <lineage>
        <taxon>Eukaryota</taxon>
        <taxon>Metazoa</taxon>
        <taxon>Chordata</taxon>
        <taxon>Craniata</taxon>
        <taxon>Vertebrata</taxon>
        <taxon>Euteleostomi</taxon>
        <taxon>Actinopterygii</taxon>
        <taxon>Neopterygii</taxon>
        <taxon>Teleostei</taxon>
        <taxon>Neoteleostei</taxon>
        <taxon>Acanthomorphata</taxon>
        <taxon>Eupercaria</taxon>
        <taxon>Perciformes</taxon>
        <taxon>Cottioidei</taxon>
        <taxon>Cottales</taxon>
        <taxon>Liparidae</taxon>
        <taxon>Liparis</taxon>
    </lineage>
</organism>
<feature type="compositionally biased region" description="Basic and acidic residues" evidence="1">
    <location>
        <begin position="151"/>
        <end position="161"/>
    </location>
</feature>
<feature type="region of interest" description="Disordered" evidence="1">
    <location>
        <begin position="1"/>
        <end position="260"/>
    </location>
</feature>
<protein>
    <submittedName>
        <fullName evidence="2">Uncharacterized protein</fullName>
    </submittedName>
</protein>
<feature type="compositionally biased region" description="Basic and acidic residues" evidence="1">
    <location>
        <begin position="484"/>
        <end position="494"/>
    </location>
</feature>
<feature type="compositionally biased region" description="Basic and acidic residues" evidence="1">
    <location>
        <begin position="446"/>
        <end position="464"/>
    </location>
</feature>
<feature type="region of interest" description="Disordered" evidence="1">
    <location>
        <begin position="664"/>
        <end position="685"/>
    </location>
</feature>
<feature type="compositionally biased region" description="Basic and acidic residues" evidence="1">
    <location>
        <begin position="1"/>
        <end position="12"/>
    </location>
</feature>
<name>A0A4Z2EZ22_9TELE</name>
<feature type="region of interest" description="Disordered" evidence="1">
    <location>
        <begin position="275"/>
        <end position="375"/>
    </location>
</feature>
<feature type="compositionally biased region" description="Acidic residues" evidence="1">
    <location>
        <begin position="465"/>
        <end position="483"/>
    </location>
</feature>
<feature type="compositionally biased region" description="Basic and acidic residues" evidence="1">
    <location>
        <begin position="80"/>
        <end position="97"/>
    </location>
</feature>
<feature type="compositionally biased region" description="Basic and acidic residues" evidence="1">
    <location>
        <begin position="246"/>
        <end position="255"/>
    </location>
</feature>
<comment type="caution">
    <text evidence="2">The sequence shown here is derived from an EMBL/GenBank/DDBJ whole genome shotgun (WGS) entry which is preliminary data.</text>
</comment>
<proteinExistence type="predicted"/>
<feature type="compositionally biased region" description="Basic and acidic residues" evidence="1">
    <location>
        <begin position="44"/>
        <end position="55"/>
    </location>
</feature>
<feature type="compositionally biased region" description="Acidic residues" evidence="1">
    <location>
        <begin position="130"/>
        <end position="150"/>
    </location>
</feature>
<dbReference type="AlphaFoldDB" id="A0A4Z2EZ22"/>
<evidence type="ECO:0000256" key="1">
    <source>
        <dbReference type="SAM" id="MobiDB-lite"/>
    </source>
</evidence>
<feature type="compositionally biased region" description="Acidic residues" evidence="1">
    <location>
        <begin position="13"/>
        <end position="31"/>
    </location>
</feature>
<sequence length="729" mass="82488">MCSDLDTLRGREEEEGEEDDEEVELAEEVGEEVLVMTEAEEEPDSRGQSEREEVRVTQVAPLPNEAVRGGVSQEVNGEAGVRDEEHNVTGEQTRETEAEPESEDTEAVIGSRCSALMTLEGEEQLLNSREEEDEEDEDNKQEAEVREDDTAERNHGLEDHQQGSTPIDPEHAQHSAAPGEEPGDAVIPPTNGNGTAHCEDTSGDVTPVTMGTEEQVDYPEDRCQTSRPFDTCAKIEPAANQTDQLTSEKNDDKDNAASIKQEVAGQQEDCIEAKVQDEEPNQFVNDAVTSADGPEVETEENQKVETLDFEPSEEQPQTERGGEETRMVGINKREQEETVMDERGHSTREDWKTGGKVRRESMGEEVHREGGDLKSVQVENQAMEDLPGPVPQCVEEVEEVFEVEEGHEDIPDNSGATRRGRGDSQEHPAQLRKGGGTDWGEPLTEQLREQALDEDEKGGGKEGEGEMEEEPVTVLDDEGEEMEDSLRRELEDQKPATITPPPEPTTVETKHRDTPEQQEEECELLKERYESEERPTEGNRKVESAINERVKELKQATENGTLCHEPQPLRMEEWGSAKVLPAGRKDNDWIRKVEPQEESAADMNLWRKELRPVKRDVWESEAGRREAERSPARKEDWIKELKSVIKHETLSRKKDEHVKKKRVVLLEESHSDTPQREEMTGEKREEVKLISHRRNSGTPLDQDYEISLYVKVRNHKNQHTVRHHFMVSL</sequence>
<feature type="region of interest" description="Disordered" evidence="1">
    <location>
        <begin position="402"/>
        <end position="545"/>
    </location>
</feature>